<dbReference type="InterPro" id="IPR009081">
    <property type="entry name" value="PP-bd_ACP"/>
</dbReference>
<dbReference type="SUPFAM" id="SSF51735">
    <property type="entry name" value="NAD(P)-binding Rossmann-fold domains"/>
    <property type="match status" value="7"/>
</dbReference>
<dbReference type="SUPFAM" id="SSF52151">
    <property type="entry name" value="FabD/lysophospholipase-like"/>
    <property type="match status" value="3"/>
</dbReference>
<feature type="region of interest" description="N-terminal hotdog fold" evidence="9">
    <location>
        <begin position="4284"/>
        <end position="4407"/>
    </location>
</feature>
<dbReference type="InterPro" id="IPR016036">
    <property type="entry name" value="Malonyl_transacylase_ACP-bd"/>
</dbReference>
<dbReference type="CDD" id="cd00833">
    <property type="entry name" value="PKS"/>
    <property type="match status" value="3"/>
</dbReference>
<evidence type="ECO:0000256" key="7">
    <source>
        <dbReference type="ARBA" id="ARBA00023268"/>
    </source>
</evidence>
<feature type="domain" description="Ketosynthase family 3 (KS3)" evidence="11">
    <location>
        <begin position="33"/>
        <end position="461"/>
    </location>
</feature>
<dbReference type="PROSITE" id="PS00012">
    <property type="entry name" value="PHOSPHOPANTETHEINE"/>
    <property type="match status" value="3"/>
</dbReference>
<dbReference type="Pfam" id="PF00109">
    <property type="entry name" value="ketoacyl-synt"/>
    <property type="match status" value="3"/>
</dbReference>
<keyword evidence="7" id="KW-0511">Multifunctional enzyme</keyword>
<dbReference type="InterPro" id="IPR032821">
    <property type="entry name" value="PKS_assoc"/>
</dbReference>
<dbReference type="PROSITE" id="PS50075">
    <property type="entry name" value="CARRIER"/>
    <property type="match status" value="3"/>
</dbReference>
<dbReference type="CDD" id="cd08952">
    <property type="entry name" value="KR_1_SDR_x"/>
    <property type="match status" value="1"/>
</dbReference>
<reference evidence="13 14" key="1">
    <citation type="submission" date="2023-07" db="EMBL/GenBank/DDBJ databases">
        <title>Comparative genomics of wheat-associated soil bacteria to identify genetic determinants of phenazine resistance.</title>
        <authorList>
            <person name="Mouncey N."/>
        </authorList>
    </citation>
    <scope>NUCLEOTIDE SEQUENCE [LARGE SCALE GENOMIC DNA]</scope>
    <source>
        <strain evidence="13 14">W2I16</strain>
    </source>
</reference>
<keyword evidence="5" id="KW-0808">Transferase</keyword>
<dbReference type="InterPro" id="IPR042104">
    <property type="entry name" value="PKS_dehydratase_sf"/>
</dbReference>
<feature type="active site" description="Proton acceptor; for dehydratase activity" evidence="9">
    <location>
        <position position="980"/>
    </location>
</feature>
<feature type="domain" description="PKS/mFAS DH" evidence="12">
    <location>
        <begin position="4284"/>
        <end position="4561"/>
    </location>
</feature>
<evidence type="ECO:0000259" key="12">
    <source>
        <dbReference type="PROSITE" id="PS52019"/>
    </source>
</evidence>
<dbReference type="Gene3D" id="3.40.47.10">
    <property type="match status" value="3"/>
</dbReference>
<dbReference type="InterPro" id="IPR049551">
    <property type="entry name" value="PKS_DH_C"/>
</dbReference>
<dbReference type="CDD" id="cd08956">
    <property type="entry name" value="KR_3_FAS_SDR_x"/>
    <property type="match status" value="2"/>
</dbReference>
<dbReference type="EMBL" id="JAUSZS010000008">
    <property type="protein sequence ID" value="MDQ0936675.1"/>
    <property type="molecule type" value="Genomic_DNA"/>
</dbReference>
<evidence type="ECO:0000259" key="11">
    <source>
        <dbReference type="PROSITE" id="PS52004"/>
    </source>
</evidence>
<dbReference type="InterPro" id="IPR020807">
    <property type="entry name" value="PKS_DH"/>
</dbReference>
<feature type="region of interest" description="C-terminal hotdog fold" evidence="9">
    <location>
        <begin position="4421"/>
        <end position="4561"/>
    </location>
</feature>
<keyword evidence="3" id="KW-0596">Phosphopantetheine</keyword>
<dbReference type="InterPro" id="IPR016035">
    <property type="entry name" value="Acyl_Trfase/lysoPLipase"/>
</dbReference>
<dbReference type="InterPro" id="IPR041618">
    <property type="entry name" value="PKS_DE"/>
</dbReference>
<dbReference type="InterPro" id="IPR011032">
    <property type="entry name" value="GroES-like_sf"/>
</dbReference>
<evidence type="ECO:0000256" key="9">
    <source>
        <dbReference type="PROSITE-ProRule" id="PRU01363"/>
    </source>
</evidence>
<evidence type="ECO:0000256" key="2">
    <source>
        <dbReference type="ARBA" id="ARBA00004792"/>
    </source>
</evidence>
<dbReference type="InterPro" id="IPR006162">
    <property type="entry name" value="Ppantetheine_attach_site"/>
</dbReference>
<dbReference type="InterPro" id="IPR014030">
    <property type="entry name" value="Ketoacyl_synth_N"/>
</dbReference>
<dbReference type="InterPro" id="IPR049552">
    <property type="entry name" value="PKS_DH_N"/>
</dbReference>
<evidence type="ECO:0000256" key="6">
    <source>
        <dbReference type="ARBA" id="ARBA00023194"/>
    </source>
</evidence>
<feature type="domain" description="Carrier" evidence="10">
    <location>
        <begin position="5384"/>
        <end position="5459"/>
    </location>
</feature>
<accession>A0ABU0S0J4</accession>
<feature type="domain" description="Ketosynthase family 3 (KS3)" evidence="11">
    <location>
        <begin position="3375"/>
        <end position="3795"/>
    </location>
</feature>
<dbReference type="Gene3D" id="3.90.180.10">
    <property type="entry name" value="Medium-chain alcohol dehydrogenases, catalytic domain"/>
    <property type="match status" value="1"/>
</dbReference>
<dbReference type="Pfam" id="PF00550">
    <property type="entry name" value="PP-binding"/>
    <property type="match status" value="3"/>
</dbReference>
<dbReference type="Pfam" id="PF21089">
    <property type="entry name" value="PKS_DH_N"/>
    <property type="match status" value="2"/>
</dbReference>
<dbReference type="SMART" id="SM00825">
    <property type="entry name" value="PKS_KS"/>
    <property type="match status" value="3"/>
</dbReference>
<feature type="region of interest" description="N-terminal hotdog fold" evidence="9">
    <location>
        <begin position="948"/>
        <end position="1072"/>
    </location>
</feature>
<feature type="domain" description="Ketosynthase family 3 (KS3)" evidence="11">
    <location>
        <begin position="1812"/>
        <end position="2236"/>
    </location>
</feature>
<dbReference type="InterPro" id="IPR018201">
    <property type="entry name" value="Ketoacyl_synth_AS"/>
</dbReference>
<dbReference type="SUPFAM" id="SSF50129">
    <property type="entry name" value="GroES-like"/>
    <property type="match status" value="1"/>
</dbReference>
<feature type="domain" description="Carrier" evidence="10">
    <location>
        <begin position="1718"/>
        <end position="1793"/>
    </location>
</feature>
<dbReference type="Pfam" id="PF08990">
    <property type="entry name" value="Docking"/>
    <property type="match status" value="1"/>
</dbReference>
<dbReference type="SMART" id="SM00826">
    <property type="entry name" value="PKS_DH"/>
    <property type="match status" value="2"/>
</dbReference>
<comment type="caution">
    <text evidence="13">The sequence shown here is derived from an EMBL/GenBank/DDBJ whole genome shotgun (WGS) entry which is preliminary data.</text>
</comment>
<comment type="pathway">
    <text evidence="2">Antibiotic biosynthesis.</text>
</comment>
<gene>
    <name evidence="13" type="ORF">QFZ49_006650</name>
</gene>
<dbReference type="SUPFAM" id="SSF55048">
    <property type="entry name" value="Probable ACP-binding domain of malonyl-CoA ACP transacylase"/>
    <property type="match status" value="3"/>
</dbReference>
<dbReference type="Pfam" id="PF13602">
    <property type="entry name" value="ADH_zinc_N_2"/>
    <property type="match status" value="1"/>
</dbReference>
<dbReference type="Gene3D" id="3.40.50.720">
    <property type="entry name" value="NAD(P)-binding Rossmann-like Domain"/>
    <property type="match status" value="3"/>
</dbReference>
<dbReference type="Pfam" id="PF18369">
    <property type="entry name" value="PKS_DE"/>
    <property type="match status" value="1"/>
</dbReference>
<dbReference type="Gene3D" id="1.10.1200.10">
    <property type="entry name" value="ACP-like"/>
    <property type="match status" value="3"/>
</dbReference>
<feature type="domain" description="Carrier" evidence="10">
    <location>
        <begin position="3279"/>
        <end position="3354"/>
    </location>
</feature>
<dbReference type="SUPFAM" id="SSF53901">
    <property type="entry name" value="Thiolase-like"/>
    <property type="match status" value="3"/>
</dbReference>
<dbReference type="Pfam" id="PF16197">
    <property type="entry name" value="KAsynt_C_assoc"/>
    <property type="match status" value="3"/>
</dbReference>
<dbReference type="Pfam" id="PF14765">
    <property type="entry name" value="PS-DH"/>
    <property type="match status" value="2"/>
</dbReference>
<evidence type="ECO:0000313" key="14">
    <source>
        <dbReference type="Proteomes" id="UP001223072"/>
    </source>
</evidence>
<dbReference type="Pfam" id="PF08240">
    <property type="entry name" value="ADH_N"/>
    <property type="match status" value="1"/>
</dbReference>
<dbReference type="InterPro" id="IPR020841">
    <property type="entry name" value="PKS_Beta-ketoAc_synthase_dom"/>
</dbReference>
<dbReference type="SMART" id="SM00822">
    <property type="entry name" value="PKS_KR"/>
    <property type="match status" value="3"/>
</dbReference>
<evidence type="ECO:0000259" key="10">
    <source>
        <dbReference type="PROSITE" id="PS50075"/>
    </source>
</evidence>
<dbReference type="SMART" id="SM00829">
    <property type="entry name" value="PKS_ER"/>
    <property type="match status" value="1"/>
</dbReference>
<feature type="active site" description="Proton donor; for dehydratase activity" evidence="9">
    <location>
        <position position="1145"/>
    </location>
</feature>
<dbReference type="SUPFAM" id="SSF47336">
    <property type="entry name" value="ACP-like"/>
    <property type="match status" value="3"/>
</dbReference>
<feature type="active site" description="Proton acceptor; for dehydratase activity" evidence="9">
    <location>
        <position position="4316"/>
    </location>
</feature>
<dbReference type="InterPro" id="IPR050091">
    <property type="entry name" value="PKS_NRPS_Biosynth_Enz"/>
</dbReference>
<dbReference type="Pfam" id="PF08659">
    <property type="entry name" value="KR"/>
    <property type="match status" value="3"/>
</dbReference>
<dbReference type="Proteomes" id="UP001223072">
    <property type="component" value="Unassembled WGS sequence"/>
</dbReference>
<comment type="cofactor">
    <cofactor evidence="1">
        <name>pantetheine 4'-phosphate</name>
        <dbReference type="ChEBI" id="CHEBI:47942"/>
    </cofactor>
</comment>
<dbReference type="CDD" id="cd05195">
    <property type="entry name" value="enoyl_red"/>
    <property type="match status" value="1"/>
</dbReference>
<sequence>MENQEKLFGYLKKAAADLQETRQRLRRLEAGEREPLAIVGMACRLPGGADSLEGFWDVLASGIDGVGPFPTDRGWDLENLHDPDQENGKSITDSGGFLRNASGFDAGFFGISPREAMAMDPQQRLTLEVAWEALEHAGINAETLRGSRTGVFIGGFTSNYGVNLELSEEGGEAFAGHLMTGNLPAVIAGRVSYTMGLEGPAFVVDTACSSSALAMHLAFQAIWNRECALAVTGGVTVLANPGNFVEFSRQQGLSADGRCRAFSADAAGTGWSEGAGLIAVERLSDARRLGHRVLAVVRGSAVNQDGASNGLTAPNGPAQQRVVRAALENARLSAADVDVVEAHGTGTTLGDPIEAQALIATYGQERPEGRPLWLGSAKSNTGHTQAAGGVASVIKLVLALKHEVMPRTLYVSEPTPHVDWSAGDVELLTEPVPWPAGERVRRAGVSSFGGSGTNVHIILEEPPAAGSEAAAQDAVTTPEDPVVSGAGAWLVSARSAKALTAQADRLRKWVTDRPELEPADVAWSLATTRVPFEHRAVVVGGNRAELVAGLESFAGQVPSGSVVSGTVRTDAQTVFVFPGQGSQWLGMGRELAEASPVFAARLAECAAALAPHVEWSLMDVLAGVEGAPVLEAADVVQPVLWAVMVSLAAVWEAAGVVPVAVVGHSQGEIAAATVAGMLSLEDAARVVALRSRSLKVLAGAGGMLSVAASAEAVEGRLGERVALAAVNGPAAVVVSGEPQALEELKAQFGAEGVRARMVAVDYASHGPQVDRLEAEIREVLAGISPRRGRVPMVSAMSGETLTGEELDAGYWYDSLRNTVHFDSAVRTLAEQGHQIFIEVSPHPVLMGAMNDSLEQVARDSGPTVLPGVVCGTLRRDDDSAAQVLTSFAEAWAHGASVDWTKILPAAQSVELPTYAFQHERYWPKGLLRLPSAKSTVDLASAGLGAAGHPLLGAVVELAGAAGVVLTGRLSVQDQPWLADHAVAGLVLLPSTGYVELVVRAGDQVGCGLLEELTLQTPLVVPESGAVQVQVVVGAAEADGRRGVEVFSRPEESAQDNWTRHAAGVLAPATSAAPADEDLTVWPPRNAEPLDSSDLYTQTLADVYGPAFHCLRAAWRRGADIFAEVELPEQVAPQSTAFGLHPALLDAALHAAVLVEEDRDTGGALEMPFAWTDVELHAVGASALRVRLRPDGRGGLSVTAADVSGAPVVTVGSLVKRPVSVEQLLAAENTLADSLFVQEWTPVEPVAAVTGEWALLGDDRFGLAGVLEGVRAFAGVAELAEAVEAGEIDPRVVLVCPGGEGDGLAGAVHASAGAALELAREWLDEVRLEGARLVAVTCGAVDGVDGAAVTDLAGAVARGLLRSAQAESPERIVLVDLPAVDAAGHAGVLPSVVGCGEPELVVRGGAVYGRRLVRASGELAAVVWPEKAEVSGRALLVTGGTGTLGALVARHFVRTGRAGGVVLLSRSGPSAAVAALAAELAELGAWVRVLACDAADRDALAAVVAGIPDDCPLGSVIHSAGVVDDGMIATLTAERLSKVLRAKVDAAWHLHELTAHLNLERFVMFSSAAATLGAPGQGSYVAANSFLDALAGYRQAAGLAGTSLQLGPWAHEEGIGRNLDQRLLARIDQTFVPLDGEEGLVVFDLALTRDETVLMPARLDIAKLRAHAANSTDIPPLWRSLAGTTIRRTVAATAAATDGRPGEALRYRLASLSGPERDRVLLGLVRSHASAVLGYGSGEAFDATRAFTDLGFDSLTAVEMRNRLNNETGLRLPATLVFDYPTAAALAGLLRTELTGELPAAAEPARPVAVDAADPIAIVGIACRFPGGASSPEGLWQHLSSGTDVIGPLPQDRGWDLDSLCDPETGQLSMEAGGFVRDASGFDAPFFGISPREALAMDPQQRLLLEASWEALEQAGLDPMSLRGTQTGAFVGGSASGYGIGASLEESGVAETHMMTGNATSVLSGRLSYTLGLEGPAVTVDTACSSALVALHLASQAIRSGECSLALVGGVAVATNPMVFVAFSEAGGVSVDGRCRSFSADADGSGFSEGVGMLVVERLSDARRNGHKVLALVRGSAMNQDGASNGLTAPNGPSQQRVIRAALANAAVSAADIDVVEAHGSATTLGDPIEAQALIATYGQERPEDRPLWLGSVKSVIGHTQTAAGAAGVIKMVLALQNKEMPRTLHVDEPTPHVDWSAGDVRLLAEARPWPAGERVRRAGVSAFGMSGTNVHVILEEAPTEDEADAEVLPDAPATAPAVVEPGSVSAWLVSGRSAKALTAQAERLATWAAARPGLEPADVAWSLAASRSVFEHRAVVIGGGREELTAGLESLVAGTPGGCVVSGVARSGGRTVFVFAGQGAQWVGMGRELVGSSAVFGARLAECEAALSPHVEWSLVDVLEGAEGAPGLGTADVVQPVLWAVMVSLAAVWEAAGVVPDAVVGHSQGEVAAATVAGMLSLEDAARVVVARSKGLSGLDAEGSMVSVVMPSGAVAELVEGFGGRLSVAAVNGPAAVVVSGEPGALSEFERELASRHVLRWRVPETDFVAHSAAVEPLEGVLASELAGIAPVAGRVPMVSTVTGEWVTGEELDASYWYANLRNMVRFEQATRVLLDDGFNAFVEISTHPVLTGPVAETAEDAGIPGVLAVGTLERDNGGATRLVTSLAQAHAGGLPVDWKTVLPSGDRLDLPTYAFQHERYWLHPATATDTVAVGGDGAGTETEARFWAAVEGGDLTGLADTLAMEDAEQLSTVLPALASWRRREQDRSATAQWRYRVRWTSVAEPGFARLSGPWLVAVPDTPAGEETARQCVSLITARGATPVTVLIPAGVSHRVDIAALLVSALREAGTDVGQVAGVISLLALDETAMDDHPVVAVGLAATLGLVQALGDARVNAPLWLLTQGAVAAGPADALTNPSQAQVWGFGRVVALEFPDRWGGLIDLPAALDARTGGQLAAVLAGCDENQVAIRPPGIFGRRLTRAKHATDAKRHPVRGTALITGGTGALAGHTARWLAGRGVERLVLTSRSGPAARGVAEQAAHLAALGTGVDVVTCDVSDRSAVTGLVDWTGRSGPALSTVVHTAGGLDDGIIDRLSPDRLETVLAAKAASASYLDEATADLDLDAFVLFSSVVATTGGPGQANYGAANAYLDALAENRRSRGLPALAVAWGPWSGDGVAQSNEAARQRLARNTWEGTMEPELAVQALGEALDGTDPVLTVTNIDWSLALADPQEAAPLLKVPVMRDLPEIQRLAVALADMAVVPAEDELLRRLAGQSRAEQLRTLTELVHAKAAKVLGFASPDAIESDRAFSELGFDSLTAVELRNELGTAVGRRLPATLLFDYPNAAALSEYLYDELLGDLADDTATPVTGVVAATDDEPIAIVGMACRYPGGVASPDGMWALLSSGTDAISGFPDDRGWDLDALTSSENYSSYVHAGGFIEDMAGFDADFFGISPREAMAMDPQQRLLLETSWEALERSGVDPEGLRGSATGVFVGGYFSGYGTGAEIEGAAHLITGNATSVLSGRVSYALGLEGPAVTVDTACSSSLVAMHLAAQALRSGECSMALAGGVTIMITADGFVGFSENSGLSQDGRSKAFSAQADGMGFAEGIGMLVVERLSDARRNGHPVLAVLRGSAVNQDGASNGLTAPNGPSQQRVIRAALASAQLSPADVDVVEAHGTGTKLGDPIEAQALLATYGRQRPEDRPLWLGSVKSNIGHTQAAAGVAGVIKMVLALQHEQLPRTLHADEPSPHVDWTAGDVKLLTEPVPWPAGERVRRAAVSSFGLSGTNAHVILEQAPDTAASDEEPALGDDGIESIERAAEAAMPVVSGAGAWLVSARTAAGLAGQAGRLREWVTDHPELEPADVAWSLATSRSVFEHRAVVVGADRPELVAGLESLRSEVLSGSAVSGVARSGVRPVFVFPGQGSQWLGMGRELAVVSPVFAARLAECAAALAPHVEWSLMDVLAGAEGAPVLEAADVVQPVLWAVMVSLAAVWEAAGVVPDAVVGHSQGEIAAATVAGMLSLEDGARVVALRSRSLKVLAGAGGMLSVAASAEALEGRLDDRVALAAVNGPAAVVVSGEPQALEELKAQFEAEGVRARMVAVDYASHGPQVDRLEAEIREVLAGISPRRGRVPMVSAMSGETLTGEELDAGYWYDSLRNTVHFDPAVRTLAGQGHQVFIEVSPHPVLTGAITDTLEETAGPTALPGAVCGTLRRDDDSAARIVTSLAEAWVQGASVDWTKVLPAAGSVELPTYAFQHERYWPKAAVASGGDASSLGLGAVEHPLLGATVELADGAGVVCTGRLSVRTQPWLADHRVGGVILLPGTGFVELAVQAGDQVGCGVLEELTLQAPLVVPESGGVQIQVVVASADGDGRRGVEVFSRAAGSQEPWVQHATGVLAPVGRAVDAGEEFTVWPPSGADAVDVSGMYDALETNGYGYGPAFQGLKAVWRRDGDVFAEVALAQDEASQATAFGLHPALLDAVLHAASLAGVEEGDPDQVRLPFAWTGVELHATGATVLRARIRRDEQGSLTLTAADATGAPVVSVASLITRAVTAEQLKAAEAGPTDTLFTIEWTPLAESAVPAGEWALIGADRFGLVEALAGTGVQVRPFTDLTELAEAAEFVPGVVLACAGTGRSNGADAARAAQEATGEALAMVQHWLGEERLESARLLVVTRGGVAASAGERVADLAAAAVWGLLRSAQSENPGRIVLADLSADGADDRSAALLPSVLDSGEAELAVRGTTAYGRRLTRPSGDLAMPEGAWRLVPDEGGSLDGLRFESAPEPVGAVPAGYVRVAVKAAGLNFRDVLIGLGMYPGGGVLGSEVSGVVVETGPGVTALAVGDRVMGVADGGFGPLAVTDARHLVRIPEQWTYAEAASVPSAFMTAWYALVELAGVRAGQRVLIHAGAGGVGMAAVRIARHLGAEVFATASPAKWPVLERMGLDAGHIASSRDGGFEEAFTAVTGGAGVDVVVNSLAGELIDASLRLLPRGGAFVEMGATDLRDADTVAAEHPGVTYRPFNLAEAGPEGLGAMLSEVSALMAQGALSLLPVRAWDVRRAREAFRFMSQAKHTGKIVLTIPATPVAARLSTSVAARTALVTGGTGTLGSLAARHLAATGRADSVVLTSRSGAGAPGVAELAAHLAESGTSVRVVACDTAERDGLAKVLADIPAEAPLRTVIHTAGVLDDATIGSLTADRVSSVMRPKADGAWHLHELTRHLDLDHFALFSSAAAAFSSPGQGNYVAANAFLDALAADRSASGLPATSLCWGLWAEASALTGQLTDSERARINRGGISALSAEEGLALLDTALARDEAVLVPAKLDLAGLRAQSARSTEVPSLWRALVGAATGRRTAASGSTPAGPEALHRELAGLSDQEREVRLVDLVRAHAAAVLGHASAGAVETTRAFTDLGFDSLTAVELRNRLSGATGTRLPATLVFDYPSPAELAVFLGQKLAPKLGDSAPTDAPDAAESTLRKALATVPLARFREAGLMEALMQLAGVREEALASDTVEDIDALDAESLIRMALDGESE</sequence>
<dbReference type="Gene3D" id="3.30.70.3290">
    <property type="match status" value="3"/>
</dbReference>
<dbReference type="Gene3D" id="6.10.140.1830">
    <property type="match status" value="1"/>
</dbReference>
<keyword evidence="4" id="KW-0597">Phosphoprotein</keyword>
<dbReference type="InterPro" id="IPR001227">
    <property type="entry name" value="Ac_transferase_dom_sf"/>
</dbReference>
<dbReference type="InterPro" id="IPR057326">
    <property type="entry name" value="KR_dom"/>
</dbReference>
<evidence type="ECO:0000256" key="4">
    <source>
        <dbReference type="ARBA" id="ARBA00022553"/>
    </source>
</evidence>
<dbReference type="InterPro" id="IPR016039">
    <property type="entry name" value="Thiolase-like"/>
</dbReference>
<keyword evidence="14" id="KW-1185">Reference proteome</keyword>
<keyword evidence="6" id="KW-0045">Antibiotic biosynthesis</keyword>
<dbReference type="NCBIfam" id="NF045894">
    <property type="entry name" value="PKS_plus_SDR"/>
    <property type="match status" value="1"/>
</dbReference>
<dbReference type="Gene3D" id="3.40.50.11460">
    <property type="match status" value="2"/>
</dbReference>
<dbReference type="PROSITE" id="PS52019">
    <property type="entry name" value="PKS_MFAS_DH"/>
    <property type="match status" value="2"/>
</dbReference>
<dbReference type="PROSITE" id="PS52004">
    <property type="entry name" value="KS3_2"/>
    <property type="match status" value="3"/>
</dbReference>
<dbReference type="SMART" id="SM00823">
    <property type="entry name" value="PKS_PP"/>
    <property type="match status" value="3"/>
</dbReference>
<dbReference type="InterPro" id="IPR036291">
    <property type="entry name" value="NAD(P)-bd_dom_sf"/>
</dbReference>
<feature type="domain" description="PKS/mFAS DH" evidence="12">
    <location>
        <begin position="948"/>
        <end position="1224"/>
    </location>
</feature>
<dbReference type="InterPro" id="IPR049900">
    <property type="entry name" value="PKS_mFAS_DH"/>
</dbReference>
<feature type="active site" description="Proton donor; for dehydratase activity" evidence="9">
    <location>
        <position position="4482"/>
    </location>
</feature>
<dbReference type="InterPro" id="IPR036736">
    <property type="entry name" value="ACP-like_sf"/>
</dbReference>
<name>A0ABU0S0J4_9ACTN</name>
<dbReference type="SMART" id="SM00827">
    <property type="entry name" value="PKS_AT"/>
    <property type="match status" value="3"/>
</dbReference>
<dbReference type="InterPro" id="IPR020843">
    <property type="entry name" value="ER"/>
</dbReference>
<dbReference type="PANTHER" id="PTHR43775">
    <property type="entry name" value="FATTY ACID SYNTHASE"/>
    <property type="match status" value="1"/>
</dbReference>
<dbReference type="InterPro" id="IPR055123">
    <property type="entry name" value="SpnB-like_Rossmann"/>
</dbReference>
<keyword evidence="8" id="KW-0012">Acyltransferase</keyword>
<evidence type="ECO:0000256" key="3">
    <source>
        <dbReference type="ARBA" id="ARBA00022450"/>
    </source>
</evidence>
<dbReference type="SMART" id="SM01294">
    <property type="entry name" value="PKS_PP_betabranch"/>
    <property type="match status" value="3"/>
</dbReference>
<organism evidence="13 14">
    <name type="scientific">Streptomyces turgidiscabies</name>
    <dbReference type="NCBI Taxonomy" id="85558"/>
    <lineage>
        <taxon>Bacteria</taxon>
        <taxon>Bacillati</taxon>
        <taxon>Actinomycetota</taxon>
        <taxon>Actinomycetes</taxon>
        <taxon>Kitasatosporales</taxon>
        <taxon>Streptomycetaceae</taxon>
        <taxon>Streptomyces</taxon>
    </lineage>
</organism>
<protein>
    <submittedName>
        <fullName evidence="13">Acyl transferase domain-containing protein/NADPH:quinone reductase-like Zn-dependent oxidoreductase/acyl carrier protein</fullName>
    </submittedName>
</protein>
<dbReference type="Pfam" id="PF00698">
    <property type="entry name" value="Acyl_transf_1"/>
    <property type="match status" value="3"/>
</dbReference>
<evidence type="ECO:0000256" key="5">
    <source>
        <dbReference type="ARBA" id="ARBA00022679"/>
    </source>
</evidence>
<dbReference type="PANTHER" id="PTHR43775:SF51">
    <property type="entry name" value="INACTIVE PHENOLPHTHIOCEROL SYNTHESIS POLYKETIDE SYNTHASE TYPE I PKS1-RELATED"/>
    <property type="match status" value="1"/>
</dbReference>
<evidence type="ECO:0000313" key="13">
    <source>
        <dbReference type="EMBL" id="MDQ0936675.1"/>
    </source>
</evidence>
<feature type="region of interest" description="C-terminal hotdog fold" evidence="9">
    <location>
        <begin position="1086"/>
        <end position="1224"/>
    </location>
</feature>
<dbReference type="InterPro" id="IPR015083">
    <property type="entry name" value="NorB/c/GfsB-D-like_docking"/>
</dbReference>
<evidence type="ECO:0000256" key="8">
    <source>
        <dbReference type="ARBA" id="ARBA00023315"/>
    </source>
</evidence>
<dbReference type="InterPro" id="IPR020806">
    <property type="entry name" value="PKS_PP-bd"/>
</dbReference>
<dbReference type="Gene3D" id="3.10.129.110">
    <property type="entry name" value="Polyketide synthase dehydratase"/>
    <property type="match status" value="2"/>
</dbReference>
<proteinExistence type="predicted"/>
<dbReference type="InterPro" id="IPR013154">
    <property type="entry name" value="ADH-like_N"/>
</dbReference>
<dbReference type="Pfam" id="PF02801">
    <property type="entry name" value="Ketoacyl-synt_C"/>
    <property type="match status" value="3"/>
</dbReference>
<dbReference type="Gene3D" id="3.40.366.10">
    <property type="entry name" value="Malonyl-Coenzyme A Acyl Carrier Protein, domain 2"/>
    <property type="match status" value="3"/>
</dbReference>
<dbReference type="InterPro" id="IPR014043">
    <property type="entry name" value="Acyl_transferase_dom"/>
</dbReference>
<dbReference type="PROSITE" id="PS00606">
    <property type="entry name" value="KS3_1"/>
    <property type="match status" value="3"/>
</dbReference>
<dbReference type="InterPro" id="IPR014031">
    <property type="entry name" value="Ketoacyl_synth_C"/>
</dbReference>
<dbReference type="Pfam" id="PF22953">
    <property type="entry name" value="SpnB_Rossmann"/>
    <property type="match status" value="2"/>
</dbReference>
<dbReference type="InterPro" id="IPR013968">
    <property type="entry name" value="PKS_KR"/>
</dbReference>
<dbReference type="RefSeq" id="WP_307630047.1">
    <property type="nucleotide sequence ID" value="NZ_JAUSZS010000008.1"/>
</dbReference>
<evidence type="ECO:0000256" key="1">
    <source>
        <dbReference type="ARBA" id="ARBA00001957"/>
    </source>
</evidence>